<dbReference type="SMART" id="SM00478">
    <property type="entry name" value="ENDO3c"/>
    <property type="match status" value="1"/>
</dbReference>
<dbReference type="PANTHER" id="PTHR43003:SF5">
    <property type="entry name" value="DNA-3-METHYLADENINE GLYCOSYLASE"/>
    <property type="match status" value="1"/>
</dbReference>
<evidence type="ECO:0000313" key="6">
    <source>
        <dbReference type="EMBL" id="AKO53315.1"/>
    </source>
</evidence>
<dbReference type="EMBL" id="CP011494">
    <property type="protein sequence ID" value="AKO53315.1"/>
    <property type="molecule type" value="Genomic_DNA"/>
</dbReference>
<dbReference type="InterPro" id="IPR011257">
    <property type="entry name" value="DNA_glycosylase"/>
</dbReference>
<keyword evidence="4" id="KW-0234">DNA repair</keyword>
<comment type="catalytic activity">
    <reaction evidence="1">
        <text>Hydrolysis of alkylated DNA, releasing 3-methyladenine, 3-methylguanine, 7-methylguanine and 7-methyladenine.</text>
        <dbReference type="EC" id="3.2.2.21"/>
    </reaction>
</comment>
<reference evidence="6 7" key="1">
    <citation type="submission" date="2015-05" db="EMBL/GenBank/DDBJ databases">
        <title>Complete genome of Marinobacter psychrophilus strain 20041T isolated from sea-ice of the Canadian Basin.</title>
        <authorList>
            <person name="Song L."/>
            <person name="Ren L."/>
            <person name="Yu Y."/>
            <person name="Wang X."/>
        </authorList>
    </citation>
    <scope>NUCLEOTIDE SEQUENCE [LARGE SCALE GENOMIC DNA]</scope>
    <source>
        <strain evidence="6 7">20041</strain>
    </source>
</reference>
<dbReference type="Proteomes" id="UP000036406">
    <property type="component" value="Chromosome"/>
</dbReference>
<organism evidence="6 7">
    <name type="scientific">Marinobacter psychrophilus</name>
    <dbReference type="NCBI Taxonomy" id="330734"/>
    <lineage>
        <taxon>Bacteria</taxon>
        <taxon>Pseudomonadati</taxon>
        <taxon>Pseudomonadota</taxon>
        <taxon>Gammaproteobacteria</taxon>
        <taxon>Pseudomonadales</taxon>
        <taxon>Marinobacteraceae</taxon>
        <taxon>Marinobacter</taxon>
    </lineage>
</organism>
<dbReference type="PATRIC" id="fig|330734.3.peg.2841"/>
<dbReference type="InterPro" id="IPR003265">
    <property type="entry name" value="HhH-GPD_domain"/>
</dbReference>
<proteinExistence type="predicted"/>
<dbReference type="GO" id="GO:0006285">
    <property type="term" value="P:base-excision repair, AP site formation"/>
    <property type="evidence" value="ECO:0007669"/>
    <property type="project" value="TreeGrafter"/>
</dbReference>
<evidence type="ECO:0000313" key="7">
    <source>
        <dbReference type="Proteomes" id="UP000036406"/>
    </source>
</evidence>
<dbReference type="PANTHER" id="PTHR43003">
    <property type="entry name" value="DNA-3-METHYLADENINE GLYCOSYLASE"/>
    <property type="match status" value="1"/>
</dbReference>
<accession>A0A0H4I6D7</accession>
<gene>
    <name evidence="6" type="ORF">ABA45_13550</name>
</gene>
<evidence type="ECO:0000259" key="5">
    <source>
        <dbReference type="SMART" id="SM00478"/>
    </source>
</evidence>
<dbReference type="GO" id="GO:0008725">
    <property type="term" value="F:DNA-3-methyladenine glycosylase activity"/>
    <property type="evidence" value="ECO:0007669"/>
    <property type="project" value="TreeGrafter"/>
</dbReference>
<dbReference type="Gene3D" id="1.10.340.30">
    <property type="entry name" value="Hypothetical protein, domain 2"/>
    <property type="match status" value="1"/>
</dbReference>
<dbReference type="AlphaFoldDB" id="A0A0H4I6D7"/>
<keyword evidence="3" id="KW-0227">DNA damage</keyword>
<dbReference type="GO" id="GO:0043916">
    <property type="term" value="F:DNA-7-methylguanine glycosylase activity"/>
    <property type="evidence" value="ECO:0007669"/>
    <property type="project" value="TreeGrafter"/>
</dbReference>
<dbReference type="Pfam" id="PF00730">
    <property type="entry name" value="HhH-GPD"/>
    <property type="match status" value="1"/>
</dbReference>
<dbReference type="GO" id="GO:0006307">
    <property type="term" value="P:DNA alkylation repair"/>
    <property type="evidence" value="ECO:0007669"/>
    <property type="project" value="TreeGrafter"/>
</dbReference>
<dbReference type="InterPro" id="IPR051912">
    <property type="entry name" value="Alkylbase_DNA_Glycosylase/TA"/>
</dbReference>
<dbReference type="GO" id="GO:0032131">
    <property type="term" value="F:alkylated DNA binding"/>
    <property type="evidence" value="ECO:0007669"/>
    <property type="project" value="TreeGrafter"/>
</dbReference>
<evidence type="ECO:0000256" key="1">
    <source>
        <dbReference type="ARBA" id="ARBA00000086"/>
    </source>
</evidence>
<protein>
    <recommendedName>
        <fullName evidence="2">DNA-3-methyladenine glycosylase II</fullName>
        <ecNumber evidence="2">3.2.2.21</ecNumber>
    </recommendedName>
</protein>
<dbReference type="GO" id="GO:0032993">
    <property type="term" value="C:protein-DNA complex"/>
    <property type="evidence" value="ECO:0007669"/>
    <property type="project" value="TreeGrafter"/>
</dbReference>
<dbReference type="CDD" id="cd00056">
    <property type="entry name" value="ENDO3c"/>
    <property type="match status" value="1"/>
</dbReference>
<dbReference type="GO" id="GO:0005737">
    <property type="term" value="C:cytoplasm"/>
    <property type="evidence" value="ECO:0007669"/>
    <property type="project" value="TreeGrafter"/>
</dbReference>
<dbReference type="EC" id="3.2.2.21" evidence="2"/>
<keyword evidence="7" id="KW-1185">Reference proteome</keyword>
<dbReference type="KEGG" id="mpq:ABA45_13550"/>
<sequence>MKRTSLTLENLDYGAQQLAAVDADLGRIYTRLGTPPLWAREPGFASLVHIILEQQISIKAAQTVFERLCTHLGEMSPQRMVSAGEEELKAFGLTRQKARYCFGLADRIRNGKLNLEQLDDLSDTEGRGALLAVPGLGPWSVDVYYLMALRRPDVWPLGDLALAAAMQEVKQLDAPATHQQQVDIASAWSPWRAVAARLLWMHYLDSR</sequence>
<feature type="domain" description="HhH-GPD" evidence="5">
    <location>
        <begin position="52"/>
        <end position="204"/>
    </location>
</feature>
<evidence type="ECO:0000256" key="2">
    <source>
        <dbReference type="ARBA" id="ARBA00012000"/>
    </source>
</evidence>
<evidence type="ECO:0000256" key="3">
    <source>
        <dbReference type="ARBA" id="ARBA00022763"/>
    </source>
</evidence>
<evidence type="ECO:0000256" key="4">
    <source>
        <dbReference type="ARBA" id="ARBA00023204"/>
    </source>
</evidence>
<dbReference type="RefSeq" id="WP_048386933.1">
    <property type="nucleotide sequence ID" value="NZ_CP011494.1"/>
</dbReference>
<dbReference type="SUPFAM" id="SSF48150">
    <property type="entry name" value="DNA-glycosylase"/>
    <property type="match status" value="1"/>
</dbReference>
<dbReference type="STRING" id="330734.ABA45_13550"/>
<name>A0A0H4I6D7_9GAMM</name>
<dbReference type="Gene3D" id="1.10.1670.40">
    <property type="match status" value="1"/>
</dbReference>